<dbReference type="CDD" id="cd00082">
    <property type="entry name" value="HisKA"/>
    <property type="match status" value="1"/>
</dbReference>
<dbReference type="EMBL" id="RJVO01000003">
    <property type="protein sequence ID" value="ROH90954.1"/>
    <property type="molecule type" value="Genomic_DNA"/>
</dbReference>
<evidence type="ECO:0000256" key="6">
    <source>
        <dbReference type="ARBA" id="ARBA00022777"/>
    </source>
</evidence>
<dbReference type="PRINTS" id="PR00344">
    <property type="entry name" value="BCTRLSENSOR"/>
</dbReference>
<dbReference type="SUPFAM" id="SSF55874">
    <property type="entry name" value="ATPase domain of HSP90 chaperone/DNA topoisomerase II/histidine kinase"/>
    <property type="match status" value="1"/>
</dbReference>
<evidence type="ECO:0000256" key="2">
    <source>
        <dbReference type="ARBA" id="ARBA00004370"/>
    </source>
</evidence>
<dbReference type="SUPFAM" id="SSF158472">
    <property type="entry name" value="HAMP domain-like"/>
    <property type="match status" value="1"/>
</dbReference>
<dbReference type="NCBIfam" id="TIGR00229">
    <property type="entry name" value="sensory_box"/>
    <property type="match status" value="1"/>
</dbReference>
<dbReference type="SMART" id="SM00304">
    <property type="entry name" value="HAMP"/>
    <property type="match status" value="1"/>
</dbReference>
<dbReference type="SUPFAM" id="SSF47384">
    <property type="entry name" value="Homodimeric domain of signal transducing histidine kinase"/>
    <property type="match status" value="1"/>
</dbReference>
<protein>
    <recommendedName>
        <fullName evidence="3">histidine kinase</fullName>
        <ecNumber evidence="3">2.7.13.3</ecNumber>
    </recommendedName>
</protein>
<dbReference type="Proteomes" id="UP000282106">
    <property type="component" value="Unassembled WGS sequence"/>
</dbReference>
<feature type="domain" description="HAMP" evidence="11">
    <location>
        <begin position="239"/>
        <end position="291"/>
    </location>
</feature>
<evidence type="ECO:0000256" key="4">
    <source>
        <dbReference type="ARBA" id="ARBA00022553"/>
    </source>
</evidence>
<keyword evidence="7" id="KW-0472">Membrane</keyword>
<dbReference type="InterPro" id="IPR035965">
    <property type="entry name" value="PAS-like_dom_sf"/>
</dbReference>
<feature type="domain" description="PAC" evidence="10">
    <location>
        <begin position="370"/>
        <end position="421"/>
    </location>
</feature>
<dbReference type="PROSITE" id="PS50885">
    <property type="entry name" value="HAMP"/>
    <property type="match status" value="1"/>
</dbReference>
<dbReference type="CDD" id="cd06225">
    <property type="entry name" value="HAMP"/>
    <property type="match status" value="1"/>
</dbReference>
<evidence type="ECO:0000259" key="11">
    <source>
        <dbReference type="PROSITE" id="PS50885"/>
    </source>
</evidence>
<dbReference type="InterPro" id="IPR003661">
    <property type="entry name" value="HisK_dim/P_dom"/>
</dbReference>
<evidence type="ECO:0000256" key="7">
    <source>
        <dbReference type="SAM" id="Phobius"/>
    </source>
</evidence>
<keyword evidence="5" id="KW-0808">Transferase</keyword>
<dbReference type="Gene3D" id="1.10.287.130">
    <property type="match status" value="1"/>
</dbReference>
<dbReference type="PANTHER" id="PTHR43304:SF1">
    <property type="entry name" value="PAC DOMAIN-CONTAINING PROTEIN"/>
    <property type="match status" value="1"/>
</dbReference>
<dbReference type="InParanoid" id="A0A3N0VE67"/>
<dbReference type="GO" id="GO:0006355">
    <property type="term" value="P:regulation of DNA-templated transcription"/>
    <property type="evidence" value="ECO:0007669"/>
    <property type="project" value="InterPro"/>
</dbReference>
<dbReference type="InterPro" id="IPR013767">
    <property type="entry name" value="PAS_fold"/>
</dbReference>
<dbReference type="InterPro" id="IPR036097">
    <property type="entry name" value="HisK_dim/P_sf"/>
</dbReference>
<accession>A0A3N0VE67</accession>
<dbReference type="FunFam" id="3.30.565.10:FF:000006">
    <property type="entry name" value="Sensor histidine kinase WalK"/>
    <property type="match status" value="1"/>
</dbReference>
<evidence type="ECO:0000256" key="3">
    <source>
        <dbReference type="ARBA" id="ARBA00012438"/>
    </source>
</evidence>
<sequence length="649" mass="72593">MRFKLSLPRWLGNASISAKLAISFLAFLLATTALLAVVVLVFQVLSGVRAYVGGEGLWSKGQKDAVYALNRYLDSRDPADFHRFEQAISIPLGDRRARLAMEQDADNYTLIEQGFVQGGIAAADVPALVFLFRHFRDFAYFSDAIAIWRQAEAYVLELEACGEELRALAVQGPWSADQVRDFRSRIDHINTAVTPLEQRFSSTLAEGARATQGLLLTLVLVVAALLTSFVLWISWRISRELRSSILGLRLGAQQVRYGDLNVEIPARSNDELGKLTREFNAMIAARRKAEHSLTTAQEFSDKVMENATNAIYALDRLGRFTLVNRRTCEISGYSREELQGQHYSLLIPEAYHAELAERFEAMIRGEGAIPHYEVPLARRDGATVIVMFSTAAMERDGQIFGAVGAAEDITERKRAESELRNRAEELARSNRELEQFAYVASHDLQEPLRTVSGFAELLAKRYQQQLGEEADEYIGFITAGTRRMKSLIEDLLRYSRVSRERTELSLVDLNLALETALANLQAAIRSSGAQIDAGPLPSLRADRQQLVQLFQNLVGNALKFRSAASPEVRIRAERRGGEWWFSVQDNGIGIDPTSAERVFQLFQRLHTRDVYEGNGIGLTICKKIIDLHGGRIWVEPGKPGSVFHFTLPA</sequence>
<dbReference type="AlphaFoldDB" id="A0A3N0VE67"/>
<comment type="caution">
    <text evidence="12">The sequence shown here is derived from an EMBL/GenBank/DDBJ whole genome shotgun (WGS) entry which is preliminary data.</text>
</comment>
<comment type="catalytic activity">
    <reaction evidence="1">
        <text>ATP + protein L-histidine = ADP + protein N-phospho-L-histidine.</text>
        <dbReference type="EC" id="2.7.13.3"/>
    </reaction>
</comment>
<dbReference type="Gene3D" id="3.30.450.20">
    <property type="entry name" value="PAS domain"/>
    <property type="match status" value="1"/>
</dbReference>
<reference evidence="12 13" key="1">
    <citation type="submission" date="2018-10" db="EMBL/GenBank/DDBJ databases">
        <authorList>
            <person name="Chen W.-M."/>
        </authorList>
    </citation>
    <scope>NUCLEOTIDE SEQUENCE [LARGE SCALE GENOMIC DNA]</scope>
    <source>
        <strain evidence="12 13">THS-13</strain>
    </source>
</reference>
<keyword evidence="13" id="KW-1185">Reference proteome</keyword>
<gene>
    <name evidence="12" type="ORF">ED208_08230</name>
</gene>
<dbReference type="PANTHER" id="PTHR43304">
    <property type="entry name" value="PHYTOCHROME-LIKE PROTEIN CPH1"/>
    <property type="match status" value="1"/>
</dbReference>
<keyword evidence="7" id="KW-0812">Transmembrane</keyword>
<evidence type="ECO:0000259" key="10">
    <source>
        <dbReference type="PROSITE" id="PS50113"/>
    </source>
</evidence>
<dbReference type="Pfam" id="PF00989">
    <property type="entry name" value="PAS"/>
    <property type="match status" value="1"/>
</dbReference>
<evidence type="ECO:0000313" key="13">
    <source>
        <dbReference type="Proteomes" id="UP000282106"/>
    </source>
</evidence>
<dbReference type="EC" id="2.7.13.3" evidence="3"/>
<dbReference type="GO" id="GO:0005886">
    <property type="term" value="C:plasma membrane"/>
    <property type="evidence" value="ECO:0007669"/>
    <property type="project" value="UniProtKB-ARBA"/>
</dbReference>
<dbReference type="Pfam" id="PF02518">
    <property type="entry name" value="HATPase_c"/>
    <property type="match status" value="1"/>
</dbReference>
<dbReference type="SMART" id="SM00387">
    <property type="entry name" value="HATPase_c"/>
    <property type="match status" value="1"/>
</dbReference>
<evidence type="ECO:0000256" key="5">
    <source>
        <dbReference type="ARBA" id="ARBA00022679"/>
    </source>
</evidence>
<feature type="transmembrane region" description="Helical" evidence="7">
    <location>
        <begin position="214"/>
        <end position="235"/>
    </location>
</feature>
<dbReference type="InterPro" id="IPR052162">
    <property type="entry name" value="Sensor_kinase/Photoreceptor"/>
</dbReference>
<dbReference type="SMART" id="SM00388">
    <property type="entry name" value="HisKA"/>
    <property type="match status" value="1"/>
</dbReference>
<dbReference type="PROSITE" id="PS50112">
    <property type="entry name" value="PAS"/>
    <property type="match status" value="1"/>
</dbReference>
<name>A0A3N0VE67_9GAMM</name>
<keyword evidence="4" id="KW-0597">Phosphoprotein</keyword>
<dbReference type="Pfam" id="PF00672">
    <property type="entry name" value="HAMP"/>
    <property type="match status" value="1"/>
</dbReference>
<dbReference type="Pfam" id="PF00512">
    <property type="entry name" value="HisKA"/>
    <property type="match status" value="1"/>
</dbReference>
<keyword evidence="6" id="KW-0418">Kinase</keyword>
<dbReference type="InterPro" id="IPR003594">
    <property type="entry name" value="HATPase_dom"/>
</dbReference>
<dbReference type="SMART" id="SM00091">
    <property type="entry name" value="PAS"/>
    <property type="match status" value="1"/>
</dbReference>
<dbReference type="SUPFAM" id="SSF55785">
    <property type="entry name" value="PYP-like sensor domain (PAS domain)"/>
    <property type="match status" value="1"/>
</dbReference>
<dbReference type="Gene3D" id="6.10.340.10">
    <property type="match status" value="1"/>
</dbReference>
<dbReference type="CDD" id="cd00130">
    <property type="entry name" value="PAS"/>
    <property type="match status" value="1"/>
</dbReference>
<dbReference type="InterPro" id="IPR000700">
    <property type="entry name" value="PAS-assoc_C"/>
</dbReference>
<feature type="domain" description="PAS" evidence="9">
    <location>
        <begin position="296"/>
        <end position="366"/>
    </location>
</feature>
<comment type="subcellular location">
    <subcellularLocation>
        <location evidence="2">Membrane</location>
    </subcellularLocation>
</comment>
<feature type="domain" description="Histidine kinase" evidence="8">
    <location>
        <begin position="439"/>
        <end position="649"/>
    </location>
</feature>
<dbReference type="InterPro" id="IPR003660">
    <property type="entry name" value="HAMP_dom"/>
</dbReference>
<dbReference type="RefSeq" id="WP_123211409.1">
    <property type="nucleotide sequence ID" value="NZ_RJVO01000003.1"/>
</dbReference>
<dbReference type="PROSITE" id="PS50113">
    <property type="entry name" value="PAC"/>
    <property type="match status" value="1"/>
</dbReference>
<dbReference type="InterPro" id="IPR005467">
    <property type="entry name" value="His_kinase_dom"/>
</dbReference>
<evidence type="ECO:0000313" key="12">
    <source>
        <dbReference type="EMBL" id="ROH90954.1"/>
    </source>
</evidence>
<dbReference type="PROSITE" id="PS50109">
    <property type="entry name" value="HIS_KIN"/>
    <property type="match status" value="1"/>
</dbReference>
<dbReference type="Gene3D" id="3.30.565.10">
    <property type="entry name" value="Histidine kinase-like ATPase, C-terminal domain"/>
    <property type="match status" value="1"/>
</dbReference>
<dbReference type="InterPro" id="IPR000014">
    <property type="entry name" value="PAS"/>
</dbReference>
<dbReference type="InterPro" id="IPR004358">
    <property type="entry name" value="Sig_transdc_His_kin-like_C"/>
</dbReference>
<dbReference type="InterPro" id="IPR036890">
    <property type="entry name" value="HATPase_C_sf"/>
</dbReference>
<evidence type="ECO:0000256" key="1">
    <source>
        <dbReference type="ARBA" id="ARBA00000085"/>
    </source>
</evidence>
<keyword evidence="7" id="KW-1133">Transmembrane helix</keyword>
<evidence type="ECO:0000259" key="9">
    <source>
        <dbReference type="PROSITE" id="PS50112"/>
    </source>
</evidence>
<feature type="transmembrane region" description="Helical" evidence="7">
    <location>
        <begin position="20"/>
        <end position="42"/>
    </location>
</feature>
<organism evidence="12 13">
    <name type="scientific">Stagnimonas aquatica</name>
    <dbReference type="NCBI Taxonomy" id="2689987"/>
    <lineage>
        <taxon>Bacteria</taxon>
        <taxon>Pseudomonadati</taxon>
        <taxon>Pseudomonadota</taxon>
        <taxon>Gammaproteobacteria</taxon>
        <taxon>Nevskiales</taxon>
        <taxon>Nevskiaceae</taxon>
        <taxon>Stagnimonas</taxon>
    </lineage>
</organism>
<proteinExistence type="predicted"/>
<evidence type="ECO:0000259" key="8">
    <source>
        <dbReference type="PROSITE" id="PS50109"/>
    </source>
</evidence>
<dbReference type="GO" id="GO:0000155">
    <property type="term" value="F:phosphorelay sensor kinase activity"/>
    <property type="evidence" value="ECO:0007669"/>
    <property type="project" value="InterPro"/>
</dbReference>